<dbReference type="PIRSF" id="PIRSF036421">
    <property type="entry name" value="Tricorn_protease"/>
    <property type="match status" value="1"/>
</dbReference>
<evidence type="ECO:0000256" key="8">
    <source>
        <dbReference type="PIRSR" id="PIRSR036421-1"/>
    </source>
</evidence>
<dbReference type="Gene3D" id="2.30.42.10">
    <property type="match status" value="1"/>
</dbReference>
<keyword evidence="3 7" id="KW-0963">Cytoplasm</keyword>
<dbReference type="SUPFAM" id="SSF82171">
    <property type="entry name" value="DPP6 N-terminal domain-like"/>
    <property type="match status" value="1"/>
</dbReference>
<sequence>MSSGVYLRYPHLQGDYIAFTAANDVWLARAEGGRAWRLTRDAAPVRQPRISPDGTEVAFISTRDGHHEVYAVGVDTGEVRRLTWWGNGRTTLLGWAADGRLLVATNAGEVHRDQVVRALSLTGEWERLHYGSATGLAVASSGAVALTTTEYRTPAHWKRYRGGTAPKLWLDPKGKGQWTQLLPEETAGIVDPLWVGDALVFVSDRSASFPKRAQEQANLWMWNKPAGNKRKALKQLTFQDETTGYVRDATSDGARIAWHSRGEIWIKDSLDAAPRRLDVTLPGTTPAPLSLQPTANLDRLQPDHGGDASLVSWRGKTFWLTHREGPARALAAESGVRTREPVLLGTTGRAAVVTDADGEDSLEIHTLDGSAAPERILTGELGRVLHLASDPAGERLAAVSHDGWVRLINLASKRARRAAGPAVRDLLQSTCGEPQAPSFSPDGRYLLWSHPTAGEGQIHQLMVVDTAGDHEPVALTDDRFHDFSPVFTRDGKYIAFLSNRTFDPHYDTHEFSLSFSGATRPWLLPLSASEPPPFGPSSQGWPLSAQTEKPDEDQAEAPSKDKAPASPDVDAERAEERVIPFPVPSAEYRQLRTADHALLWIVVPQETGELGSRRAGVPGDQPAEQLIRWDFNQRKTEVIVDKITDYAVSGDGERIVVRHQDTVTVRPSTKKVEDDDAEKVTVDLSRLRFQLDQSAEWRQMFEETCRLMTQQFWRADMDGVRWDSVVARYRPLVDKARSKDDVVDILWETVGELNTSHAYVIDQGPSFGKDRRLGLLGADLSPAEQGWRIDRILPSESSEPQARSPLHAAGVDARPGDVITEVDGQPVDPIAGPAKHLCGAAEKPVELALDRGGQRRRAVVLPLADEATLRYQDWVRSRREYVAEKTEGRLGYLHVPDMVATGWAQLHRDLRLAARAEGLIADVRYNGGGHTSQLVIARLAQRVVAWARARHQDQAMAYPDGAPRGPVVLVANENSGSDGDIVNAVAQAMELGPVVGTRTWGGVIGIDGRFNLIDGTAVTQPKYSFWIEGKGWGVENYGVDPDIEVVHPPGQLFREEDPQLDRAIEEAFALLQHTPAAAPPELPAPRVRS</sequence>
<dbReference type="InterPro" id="IPR005151">
    <property type="entry name" value="Tail-specific_protease"/>
</dbReference>
<evidence type="ECO:0000256" key="9">
    <source>
        <dbReference type="PIRSR" id="PIRSR036421-3"/>
    </source>
</evidence>
<dbReference type="Pfam" id="PF03572">
    <property type="entry name" value="Peptidase_S41"/>
    <property type="match status" value="1"/>
</dbReference>
<dbReference type="Pfam" id="PF26550">
    <property type="entry name" value="Tricorn_2nd"/>
    <property type="match status" value="1"/>
</dbReference>
<dbReference type="InterPro" id="IPR029045">
    <property type="entry name" value="ClpP/crotonase-like_dom_sf"/>
</dbReference>
<dbReference type="OrthoDB" id="9758793at2"/>
<evidence type="ECO:0000256" key="7">
    <source>
        <dbReference type="PIRNR" id="PIRNR036421"/>
    </source>
</evidence>
<feature type="active site" description="Charge relay system" evidence="8">
    <location>
        <position position="757"/>
    </location>
</feature>
<dbReference type="InterPro" id="IPR015943">
    <property type="entry name" value="WD40/YVTN_repeat-like_dom_sf"/>
</dbReference>
<dbReference type="AlphaFoldDB" id="A0A5R9APT9"/>
<evidence type="ECO:0000256" key="4">
    <source>
        <dbReference type="ARBA" id="ARBA00022670"/>
    </source>
</evidence>
<dbReference type="InterPro" id="IPR028204">
    <property type="entry name" value="Tricorn_C1"/>
</dbReference>
<evidence type="ECO:0000256" key="2">
    <source>
        <dbReference type="ARBA" id="ARBA00008524"/>
    </source>
</evidence>
<feature type="compositionally biased region" description="Polar residues" evidence="10">
    <location>
        <begin position="536"/>
        <end position="547"/>
    </location>
</feature>
<evidence type="ECO:0000256" key="6">
    <source>
        <dbReference type="ARBA" id="ARBA00022825"/>
    </source>
</evidence>
<comment type="function">
    <text evidence="7">Degrades oligopeptides.</text>
</comment>
<dbReference type="SUPFAM" id="SSF52096">
    <property type="entry name" value="ClpP/crotonase"/>
    <property type="match status" value="1"/>
</dbReference>
<dbReference type="PANTHER" id="PTHR43253">
    <property type="entry name" value="TRICORN PROTEASE HOMOLOG 2-RELATED"/>
    <property type="match status" value="1"/>
</dbReference>
<evidence type="ECO:0000259" key="11">
    <source>
        <dbReference type="SMART" id="SM00245"/>
    </source>
</evidence>
<dbReference type="Gene3D" id="2.120.10.60">
    <property type="entry name" value="Tricorn protease N-terminal domain"/>
    <property type="match status" value="1"/>
</dbReference>
<gene>
    <name evidence="12" type="ORF">FEF27_00295</name>
</gene>
<name>A0A5R9APT9_9MICC</name>
<dbReference type="PANTHER" id="PTHR43253:SF1">
    <property type="entry name" value="TRICORN PROTEASE HOMOLOG 2-RELATED"/>
    <property type="match status" value="1"/>
</dbReference>
<feature type="region of interest" description="Disordered" evidence="10">
    <location>
        <begin position="526"/>
        <end position="574"/>
    </location>
</feature>
<dbReference type="SMART" id="SM00245">
    <property type="entry name" value="TSPc"/>
    <property type="match status" value="1"/>
</dbReference>
<feature type="domain" description="Tail specific protease" evidence="11">
    <location>
        <begin position="842"/>
        <end position="1046"/>
    </location>
</feature>
<feature type="active site" description="Nucleophile" evidence="8">
    <location>
        <position position="977"/>
    </location>
</feature>
<dbReference type="InterPro" id="IPR029414">
    <property type="entry name" value="Tricorn_PDZ"/>
</dbReference>
<comment type="subcellular location">
    <subcellularLocation>
        <location evidence="1 7">Cytoplasm</location>
    </subcellularLocation>
</comment>
<proteinExistence type="inferred from homology"/>
<evidence type="ECO:0000256" key="1">
    <source>
        <dbReference type="ARBA" id="ARBA00004496"/>
    </source>
</evidence>
<protein>
    <recommendedName>
        <fullName evidence="7">Tricorn protease homolog</fullName>
        <ecNumber evidence="7">3.4.21.-</ecNumber>
    </recommendedName>
</protein>
<keyword evidence="5 7" id="KW-0378">Hydrolase</keyword>
<accession>A0A5R9APT9</accession>
<dbReference type="Gene3D" id="2.130.10.10">
    <property type="entry name" value="YVTN repeat-like/Quinoprotein amine dehydrogenase"/>
    <property type="match status" value="1"/>
</dbReference>
<dbReference type="GO" id="GO:0006508">
    <property type="term" value="P:proteolysis"/>
    <property type="evidence" value="ECO:0007669"/>
    <property type="project" value="UniProtKB-UniRule"/>
</dbReference>
<dbReference type="InterPro" id="IPR036034">
    <property type="entry name" value="PDZ_sf"/>
</dbReference>
<feature type="site" description="Transition state stabilizer; via amide nitrogen" evidence="9">
    <location>
        <position position="978"/>
    </location>
</feature>
<dbReference type="Gene3D" id="3.30.750.44">
    <property type="match status" value="1"/>
</dbReference>
<reference evidence="12 13" key="1">
    <citation type="submission" date="2019-05" db="EMBL/GenBank/DDBJ databases">
        <title>Nesterenkonia sp. GY239, isolated from the Southern Atlantic Ocean.</title>
        <authorList>
            <person name="Zhang G."/>
        </authorList>
    </citation>
    <scope>NUCLEOTIDE SEQUENCE [LARGE SCALE GENOMIC DNA]</scope>
    <source>
        <strain evidence="12 13">GY239</strain>
    </source>
</reference>
<dbReference type="GO" id="GO:0008236">
    <property type="term" value="F:serine-type peptidase activity"/>
    <property type="evidence" value="ECO:0007669"/>
    <property type="project" value="UniProtKB-UniRule"/>
</dbReference>
<dbReference type="RefSeq" id="WP_138168830.1">
    <property type="nucleotide sequence ID" value="NZ_VAWA01000001.1"/>
</dbReference>
<evidence type="ECO:0000256" key="10">
    <source>
        <dbReference type="SAM" id="MobiDB-lite"/>
    </source>
</evidence>
<dbReference type="EC" id="3.4.21.-" evidence="7"/>
<dbReference type="CDD" id="cd07562">
    <property type="entry name" value="Peptidase_S41_TRI"/>
    <property type="match status" value="1"/>
</dbReference>
<evidence type="ECO:0000313" key="13">
    <source>
        <dbReference type="Proteomes" id="UP000306544"/>
    </source>
</evidence>
<dbReference type="SUPFAM" id="SSF50156">
    <property type="entry name" value="PDZ domain-like"/>
    <property type="match status" value="1"/>
</dbReference>
<feature type="active site" description="Charge relay system" evidence="8">
    <location>
        <position position="1035"/>
    </location>
</feature>
<evidence type="ECO:0000256" key="3">
    <source>
        <dbReference type="ARBA" id="ARBA00022490"/>
    </source>
</evidence>
<dbReference type="Pfam" id="PF14684">
    <property type="entry name" value="Tricorn_C1"/>
    <property type="match status" value="1"/>
</dbReference>
<evidence type="ECO:0000256" key="5">
    <source>
        <dbReference type="ARBA" id="ARBA00022801"/>
    </source>
</evidence>
<dbReference type="EMBL" id="VAWA01000001">
    <property type="protein sequence ID" value="TLP79866.1"/>
    <property type="molecule type" value="Genomic_DNA"/>
</dbReference>
<evidence type="ECO:0000313" key="12">
    <source>
        <dbReference type="EMBL" id="TLP79866.1"/>
    </source>
</evidence>
<dbReference type="Pfam" id="PF14685">
    <property type="entry name" value="PDZ_Tricorn"/>
    <property type="match status" value="1"/>
</dbReference>
<keyword evidence="6 7" id="KW-0720">Serine protease</keyword>
<dbReference type="GO" id="GO:0005737">
    <property type="term" value="C:cytoplasm"/>
    <property type="evidence" value="ECO:0007669"/>
    <property type="project" value="UniProtKB-SubCell"/>
</dbReference>
<organism evidence="12 13">
    <name type="scientific">Nesterenkonia sphaerica</name>
    <dbReference type="NCBI Taxonomy" id="1804988"/>
    <lineage>
        <taxon>Bacteria</taxon>
        <taxon>Bacillati</taxon>
        <taxon>Actinomycetota</taxon>
        <taxon>Actinomycetes</taxon>
        <taxon>Micrococcales</taxon>
        <taxon>Micrococcaceae</taxon>
        <taxon>Nesterenkonia</taxon>
    </lineage>
</organism>
<keyword evidence="13" id="KW-1185">Reference proteome</keyword>
<comment type="similarity">
    <text evidence="2 7">Belongs to the peptidase S41B family.</text>
</comment>
<dbReference type="Proteomes" id="UP000306544">
    <property type="component" value="Unassembled WGS sequence"/>
</dbReference>
<dbReference type="InterPro" id="IPR012393">
    <property type="entry name" value="Tricorn_protease"/>
</dbReference>
<dbReference type="Pfam" id="PF26549">
    <property type="entry name" value="Tricorn_N"/>
    <property type="match status" value="1"/>
</dbReference>
<keyword evidence="4 7" id="KW-0645">Protease</keyword>
<comment type="caution">
    <text evidence="12">The sequence shown here is derived from an EMBL/GenBank/DDBJ whole genome shotgun (WGS) entry which is preliminary data.</text>
</comment>
<dbReference type="Gene3D" id="3.90.226.10">
    <property type="entry name" value="2-enoyl-CoA Hydratase, Chain A, domain 1"/>
    <property type="match status" value="1"/>
</dbReference>